<protein>
    <recommendedName>
        <fullName evidence="6">WH1 domain-containing protein</fullName>
    </recommendedName>
</protein>
<dbReference type="CDD" id="cd00132">
    <property type="entry name" value="CRIB"/>
    <property type="match status" value="1"/>
</dbReference>
<dbReference type="SUPFAM" id="SSF50729">
    <property type="entry name" value="PH domain-like"/>
    <property type="match status" value="1"/>
</dbReference>
<evidence type="ECO:0000256" key="5">
    <source>
        <dbReference type="SAM" id="MobiDB-lite"/>
    </source>
</evidence>
<dbReference type="InterPro" id="IPR011026">
    <property type="entry name" value="WAS_C"/>
</dbReference>
<dbReference type="AlphaFoldDB" id="A0AA88YHY8"/>
<keyword evidence="2" id="KW-0963">Cytoplasm</keyword>
<dbReference type="Proteomes" id="UP001186944">
    <property type="component" value="Unassembled WGS sequence"/>
</dbReference>
<evidence type="ECO:0000256" key="2">
    <source>
        <dbReference type="ARBA" id="ARBA00022490"/>
    </source>
</evidence>
<dbReference type="Pfam" id="PF00786">
    <property type="entry name" value="PBD"/>
    <property type="match status" value="1"/>
</dbReference>
<dbReference type="InterPro" id="IPR000697">
    <property type="entry name" value="WH1/EVH1_dom"/>
</dbReference>
<evidence type="ECO:0000256" key="1">
    <source>
        <dbReference type="ARBA" id="ARBA00004245"/>
    </source>
</evidence>
<dbReference type="InterPro" id="IPR036936">
    <property type="entry name" value="CRIB_dom_sf"/>
</dbReference>
<gene>
    <name evidence="7" type="ORF">FSP39_008317</name>
</gene>
<dbReference type="PANTHER" id="PTHR11202">
    <property type="entry name" value="SPROUTY-RELATED, EVH1 DOMAIN-CONTAINING PROTEIN FAMILY MEMBER"/>
    <property type="match status" value="1"/>
</dbReference>
<comment type="subcellular location">
    <subcellularLocation>
        <location evidence="1">Cytoplasm</location>
        <location evidence="1">Cytoskeleton</location>
    </subcellularLocation>
</comment>
<evidence type="ECO:0000256" key="3">
    <source>
        <dbReference type="ARBA" id="ARBA00022553"/>
    </source>
</evidence>
<feature type="compositionally biased region" description="Polar residues" evidence="5">
    <location>
        <begin position="150"/>
        <end position="159"/>
    </location>
</feature>
<keyword evidence="8" id="KW-1185">Reference proteome</keyword>
<organism evidence="7 8">
    <name type="scientific">Pinctada imbricata</name>
    <name type="common">Atlantic pearl-oyster</name>
    <name type="synonym">Pinctada martensii</name>
    <dbReference type="NCBI Taxonomy" id="66713"/>
    <lineage>
        <taxon>Eukaryota</taxon>
        <taxon>Metazoa</taxon>
        <taxon>Spiralia</taxon>
        <taxon>Lophotrochozoa</taxon>
        <taxon>Mollusca</taxon>
        <taxon>Bivalvia</taxon>
        <taxon>Autobranchia</taxon>
        <taxon>Pteriomorphia</taxon>
        <taxon>Pterioida</taxon>
        <taxon>Pterioidea</taxon>
        <taxon>Pteriidae</taxon>
        <taxon>Pinctada</taxon>
    </lineage>
</organism>
<evidence type="ECO:0000259" key="6">
    <source>
        <dbReference type="PROSITE" id="PS50229"/>
    </source>
</evidence>
<proteinExistence type="predicted"/>
<dbReference type="SMART" id="SM00461">
    <property type="entry name" value="WH1"/>
    <property type="match status" value="1"/>
</dbReference>
<dbReference type="PROSITE" id="PS50229">
    <property type="entry name" value="WH1"/>
    <property type="match status" value="1"/>
</dbReference>
<dbReference type="FunFam" id="2.30.29.30:FF:000130">
    <property type="entry name" value="neural Wiskott-Aldrich syndrome protein"/>
    <property type="match status" value="1"/>
</dbReference>
<evidence type="ECO:0000256" key="4">
    <source>
        <dbReference type="ARBA" id="ARBA00023212"/>
    </source>
</evidence>
<evidence type="ECO:0000313" key="7">
    <source>
        <dbReference type="EMBL" id="KAK3102041.1"/>
    </source>
</evidence>
<dbReference type="CDD" id="cd01205">
    <property type="entry name" value="EVH1_WASP-like"/>
    <property type="match status" value="1"/>
</dbReference>
<feature type="domain" description="WH1" evidence="6">
    <location>
        <begin position="29"/>
        <end position="138"/>
    </location>
</feature>
<dbReference type="PANTHER" id="PTHR11202:SF36">
    <property type="entry name" value="ACTIN NUCLEATION-PROMOTING FACTOR WASL"/>
    <property type="match status" value="1"/>
</dbReference>
<accession>A0AA88YHY8</accession>
<dbReference type="GO" id="GO:0007015">
    <property type="term" value="P:actin filament organization"/>
    <property type="evidence" value="ECO:0007669"/>
    <property type="project" value="InterPro"/>
</dbReference>
<dbReference type="Gene3D" id="2.30.29.30">
    <property type="entry name" value="Pleckstrin-homology domain (PH domain)/Phosphotyrosine-binding domain (PTB)"/>
    <property type="match status" value="1"/>
</dbReference>
<name>A0AA88YHY8_PINIB</name>
<dbReference type="Gene3D" id="3.90.810.10">
    <property type="entry name" value="CRIB domain"/>
    <property type="match status" value="1"/>
</dbReference>
<feature type="region of interest" description="Disordered" evidence="5">
    <location>
        <begin position="138"/>
        <end position="220"/>
    </location>
</feature>
<feature type="compositionally biased region" description="Basic and acidic residues" evidence="5">
    <location>
        <begin position="190"/>
        <end position="211"/>
    </location>
</feature>
<feature type="compositionally biased region" description="Basic residues" evidence="5">
    <location>
        <begin position="138"/>
        <end position="149"/>
    </location>
</feature>
<keyword evidence="3" id="KW-0597">Phosphoprotein</keyword>
<reference evidence="7" key="1">
    <citation type="submission" date="2019-08" db="EMBL/GenBank/DDBJ databases">
        <title>The improved chromosome-level genome for the pearl oyster Pinctada fucata martensii using PacBio sequencing and Hi-C.</title>
        <authorList>
            <person name="Zheng Z."/>
        </authorList>
    </citation>
    <scope>NUCLEOTIDE SEQUENCE</scope>
    <source>
        <strain evidence="7">ZZ-2019</strain>
        <tissue evidence="7">Adductor muscle</tissue>
    </source>
</reference>
<evidence type="ECO:0000313" key="8">
    <source>
        <dbReference type="Proteomes" id="UP001186944"/>
    </source>
</evidence>
<dbReference type="InterPro" id="IPR000095">
    <property type="entry name" value="CRIB_dom"/>
</dbReference>
<comment type="caution">
    <text evidence="7">The sequence shown here is derived from an EMBL/GenBank/DDBJ whole genome shotgun (WGS) entry which is preliminary data.</text>
</comment>
<dbReference type="Pfam" id="PF00568">
    <property type="entry name" value="WH1"/>
    <property type="match status" value="1"/>
</dbReference>
<feature type="compositionally biased region" description="Basic and acidic residues" evidence="5">
    <location>
        <begin position="429"/>
        <end position="442"/>
    </location>
</feature>
<dbReference type="GO" id="GO:0005856">
    <property type="term" value="C:cytoskeleton"/>
    <property type="evidence" value="ECO:0007669"/>
    <property type="project" value="UniProtKB-SubCell"/>
</dbReference>
<sequence length="442" mass="49506">MSEQRKPRSRNTPTILLDDAENQQLFSIIPKGSVSLAAGVVQLFLAEQPSPKKWNKRFCGVACFIKDNTRRSYYISVYDVENRTRVWEQELYQGFRYKTPREYFHTFETDKGQAALNFASEDEAFKFKETVEAKLAERHKRKIEKKRKTQTMTEGSQPPMSGRSLPPIPSNGSQANVQKEPMSRKSSTSSEKDTKISTKDSKKLKQKEKEKDKKKKKISKLDIGAPEDDFRIVSHVGWDPSKGFSMTELDPDMQALLQQVGITDSGNVDKATFDFIYDFVEQSGGIEQLKKEMREMPTLPSPVTPITSVKPNIPQAPPNQPFSQPSQGAPDSHGKRPPPPPARNNNTHLLIDQSTTLPPPVPSRPTSGVRRDLPQPPQPLAKPNQRAMPPPPATKPPSRMRSGGNTPPPPPAQYGSDFIDDLPASSTRTDGRHEPTSQKRSN</sequence>
<feature type="region of interest" description="Disordered" evidence="5">
    <location>
        <begin position="296"/>
        <end position="442"/>
    </location>
</feature>
<keyword evidence="4" id="KW-0206">Cytoskeleton</keyword>
<dbReference type="InterPro" id="IPR033927">
    <property type="entry name" value="WASPfam_EVH1"/>
</dbReference>
<feature type="compositionally biased region" description="Polar residues" evidence="5">
    <location>
        <begin position="343"/>
        <end position="356"/>
    </location>
</feature>
<dbReference type="SUPFAM" id="SSF47912">
    <property type="entry name" value="Wiscott-Aldrich syndrome protein, WASP, C-terminal domain"/>
    <property type="match status" value="1"/>
</dbReference>
<dbReference type="EMBL" id="VSWD01000005">
    <property type="protein sequence ID" value="KAK3102041.1"/>
    <property type="molecule type" value="Genomic_DNA"/>
</dbReference>
<dbReference type="InterPro" id="IPR011993">
    <property type="entry name" value="PH-like_dom_sf"/>
</dbReference>